<accession>A0A672L7N8</accession>
<feature type="transmembrane region" description="Helical" evidence="4">
    <location>
        <begin position="12"/>
        <end position="32"/>
    </location>
</feature>
<keyword evidence="4" id="KW-1133">Transmembrane helix</keyword>
<dbReference type="OMA" id="VYYEYSV"/>
<dbReference type="GO" id="GO:0031012">
    <property type="term" value="C:extracellular matrix"/>
    <property type="evidence" value="ECO:0007669"/>
    <property type="project" value="TreeGrafter"/>
</dbReference>
<dbReference type="Ensembl" id="ENSSGRT00000021166.1">
    <property type="protein sequence ID" value="ENSSGRP00000019590.1"/>
    <property type="gene ID" value="ENSSGRG00000011872.1"/>
</dbReference>
<dbReference type="GO" id="GO:0005576">
    <property type="term" value="C:extracellular region"/>
    <property type="evidence" value="ECO:0007669"/>
    <property type="project" value="UniProtKB-SubCell"/>
</dbReference>
<evidence type="ECO:0000256" key="4">
    <source>
        <dbReference type="SAM" id="Phobius"/>
    </source>
</evidence>
<evidence type="ECO:0000313" key="7">
    <source>
        <dbReference type="Proteomes" id="UP000472262"/>
    </source>
</evidence>
<evidence type="ECO:0000313" key="6">
    <source>
        <dbReference type="Ensembl" id="ENSSGRP00000019590.1"/>
    </source>
</evidence>
<dbReference type="AlphaFoldDB" id="A0A672L7N8"/>
<evidence type="ECO:0000256" key="2">
    <source>
        <dbReference type="ARBA" id="ARBA00022525"/>
    </source>
</evidence>
<reference evidence="6" key="1">
    <citation type="submission" date="2025-08" db="UniProtKB">
        <authorList>
            <consortium name="Ensembl"/>
        </authorList>
    </citation>
    <scope>IDENTIFICATION</scope>
</reference>
<dbReference type="GO" id="GO:0006508">
    <property type="term" value="P:proteolysis"/>
    <property type="evidence" value="ECO:0007669"/>
    <property type="project" value="TreeGrafter"/>
</dbReference>
<dbReference type="PANTHER" id="PTHR13723:SF312">
    <property type="entry name" value="THROMBOSPONDIN TYPE-1 DOMAIN-CONTAINING PROTEIN 4-LIKE ISOFORM X1"/>
    <property type="match status" value="1"/>
</dbReference>
<protein>
    <recommendedName>
        <fullName evidence="5">ADAMTS/ADAMTS-like Spacer 1 domain-containing protein</fullName>
    </recommendedName>
</protein>
<keyword evidence="4" id="KW-0472">Membrane</keyword>
<feature type="domain" description="ADAMTS/ADAMTS-like Spacer 1" evidence="5">
    <location>
        <begin position="71"/>
        <end position="176"/>
    </location>
</feature>
<feature type="region of interest" description="Disordered" evidence="3">
    <location>
        <begin position="136"/>
        <end position="164"/>
    </location>
</feature>
<name>A0A672L7N8_SINGR</name>
<evidence type="ECO:0000259" key="5">
    <source>
        <dbReference type="Pfam" id="PF05986"/>
    </source>
</evidence>
<dbReference type="GO" id="GO:0030198">
    <property type="term" value="P:extracellular matrix organization"/>
    <property type="evidence" value="ECO:0007669"/>
    <property type="project" value="TreeGrafter"/>
</dbReference>
<sequence length="188" mass="20213">MPYISVYISYTYFFKLKLSNIYIFFYVAYISISNTVTSTHVSEGCDGVLGSGLVRDRCGVCGGGDSTCERVTGSFLNTSVPLGYHRILDIPPGATAINITERRASPNYLALRSGTGQSVVNGRWAVDPPGEYQAGGTTFMYSRPKAGPQEQGEEKGETLSAPGPTTAQLQLYVSTAMRSLGQNSIRAV</sequence>
<dbReference type="Proteomes" id="UP000472262">
    <property type="component" value="Unassembled WGS sequence"/>
</dbReference>
<organism evidence="6 7">
    <name type="scientific">Sinocyclocheilus grahami</name>
    <name type="common">Dianchi golden-line fish</name>
    <name type="synonym">Barbus grahami</name>
    <dbReference type="NCBI Taxonomy" id="75366"/>
    <lineage>
        <taxon>Eukaryota</taxon>
        <taxon>Metazoa</taxon>
        <taxon>Chordata</taxon>
        <taxon>Craniata</taxon>
        <taxon>Vertebrata</taxon>
        <taxon>Euteleostomi</taxon>
        <taxon>Actinopterygii</taxon>
        <taxon>Neopterygii</taxon>
        <taxon>Teleostei</taxon>
        <taxon>Ostariophysi</taxon>
        <taxon>Cypriniformes</taxon>
        <taxon>Cyprinidae</taxon>
        <taxon>Cyprininae</taxon>
        <taxon>Sinocyclocheilus</taxon>
    </lineage>
</organism>
<dbReference type="InParanoid" id="A0A672L7N8"/>
<dbReference type="GO" id="GO:0004222">
    <property type="term" value="F:metalloendopeptidase activity"/>
    <property type="evidence" value="ECO:0007669"/>
    <property type="project" value="TreeGrafter"/>
</dbReference>
<reference evidence="6" key="2">
    <citation type="submission" date="2025-09" db="UniProtKB">
        <authorList>
            <consortium name="Ensembl"/>
        </authorList>
    </citation>
    <scope>IDENTIFICATION</scope>
</reference>
<dbReference type="InterPro" id="IPR010294">
    <property type="entry name" value="ADAMTS_spacer1"/>
</dbReference>
<keyword evidence="2" id="KW-0964">Secreted</keyword>
<proteinExistence type="predicted"/>
<dbReference type="PANTHER" id="PTHR13723">
    <property type="entry name" value="ADAMTS A DISINTEGRIN AND METALLOPROTEASE WITH THROMBOSPONDIN MOTIFS PROTEASE"/>
    <property type="match status" value="1"/>
</dbReference>
<dbReference type="InterPro" id="IPR050439">
    <property type="entry name" value="ADAMTS_ADAMTS-like"/>
</dbReference>
<keyword evidence="7" id="KW-1185">Reference proteome</keyword>
<dbReference type="Pfam" id="PF05986">
    <property type="entry name" value="ADAMTS_spacer1"/>
    <property type="match status" value="1"/>
</dbReference>
<dbReference type="Gene3D" id="2.60.120.830">
    <property type="match status" value="1"/>
</dbReference>
<evidence type="ECO:0000256" key="1">
    <source>
        <dbReference type="ARBA" id="ARBA00004613"/>
    </source>
</evidence>
<evidence type="ECO:0000256" key="3">
    <source>
        <dbReference type="SAM" id="MobiDB-lite"/>
    </source>
</evidence>
<keyword evidence="4" id="KW-0812">Transmembrane</keyword>
<comment type="subcellular location">
    <subcellularLocation>
        <location evidence="1">Secreted</location>
    </subcellularLocation>
</comment>